<reference evidence="2" key="1">
    <citation type="submission" date="2016-11" db="EMBL/GenBank/DDBJ databases">
        <authorList>
            <person name="Varghese N."/>
            <person name="Submissions S."/>
        </authorList>
    </citation>
    <scope>NUCLEOTIDE SEQUENCE [LARGE SCALE GENOMIC DNA]</scope>
    <source>
        <strain evidence="2">DSM 11003</strain>
    </source>
</reference>
<dbReference type="AlphaFoldDB" id="A0A1M5LPN3"/>
<organism evidence="1 2">
    <name type="scientific">Thermosyntropha lipolytica DSM 11003</name>
    <dbReference type="NCBI Taxonomy" id="1123382"/>
    <lineage>
        <taxon>Bacteria</taxon>
        <taxon>Bacillati</taxon>
        <taxon>Bacillota</taxon>
        <taxon>Clostridia</taxon>
        <taxon>Eubacteriales</taxon>
        <taxon>Syntrophomonadaceae</taxon>
        <taxon>Thermosyntropha</taxon>
    </lineage>
</organism>
<dbReference type="Proteomes" id="UP000242329">
    <property type="component" value="Unassembled WGS sequence"/>
</dbReference>
<dbReference type="RefSeq" id="WP_278280492.1">
    <property type="nucleotide sequence ID" value="NZ_FQWY01000008.1"/>
</dbReference>
<accession>A0A1M5LPN3</accession>
<protein>
    <submittedName>
        <fullName evidence="1">Uncharacterized protein</fullName>
    </submittedName>
</protein>
<gene>
    <name evidence="1" type="ORF">SAMN02745221_00732</name>
</gene>
<dbReference type="EMBL" id="FQWY01000008">
    <property type="protein sequence ID" value="SHG67102.1"/>
    <property type="molecule type" value="Genomic_DNA"/>
</dbReference>
<dbReference type="STRING" id="1123382.SAMN02745221_00732"/>
<proteinExistence type="predicted"/>
<evidence type="ECO:0000313" key="1">
    <source>
        <dbReference type="EMBL" id="SHG67102.1"/>
    </source>
</evidence>
<sequence>MAIVGIKNIKEVLPLAAKDIEKIDADEMKKILLSLKKTNPKEG</sequence>
<name>A0A1M5LPN3_9FIRM</name>
<evidence type="ECO:0000313" key="2">
    <source>
        <dbReference type="Proteomes" id="UP000242329"/>
    </source>
</evidence>
<keyword evidence="2" id="KW-1185">Reference proteome</keyword>